<keyword evidence="3" id="KW-0997">Cell inner membrane</keyword>
<evidence type="ECO:0000256" key="1">
    <source>
        <dbReference type="ARBA" id="ARBA00022448"/>
    </source>
</evidence>
<reference evidence="11" key="1">
    <citation type="submission" date="2017-04" db="EMBL/GenBank/DDBJ databases">
        <authorList>
            <person name="Varghese N."/>
            <person name="Submissions S."/>
        </authorList>
    </citation>
    <scope>NUCLEOTIDE SEQUENCE [LARGE SCALE GENOMIC DNA]</scope>
    <source>
        <strain evidence="11">Ballard 720</strain>
    </source>
</reference>
<dbReference type="GO" id="GO:0005886">
    <property type="term" value="C:plasma membrane"/>
    <property type="evidence" value="ECO:0007669"/>
    <property type="project" value="TreeGrafter"/>
</dbReference>
<organism evidence="10 11">
    <name type="scientific">Trinickia caryophylli</name>
    <name type="common">Paraburkholderia caryophylli</name>
    <dbReference type="NCBI Taxonomy" id="28094"/>
    <lineage>
        <taxon>Bacteria</taxon>
        <taxon>Pseudomonadati</taxon>
        <taxon>Pseudomonadota</taxon>
        <taxon>Betaproteobacteria</taxon>
        <taxon>Burkholderiales</taxon>
        <taxon>Burkholderiaceae</taxon>
        <taxon>Trinickia</taxon>
    </lineage>
</organism>
<dbReference type="PANTHER" id="PTHR24220">
    <property type="entry name" value="IMPORT ATP-BINDING PROTEIN"/>
    <property type="match status" value="1"/>
</dbReference>
<evidence type="ECO:0000256" key="2">
    <source>
        <dbReference type="ARBA" id="ARBA00022475"/>
    </source>
</evidence>
<evidence type="ECO:0000256" key="3">
    <source>
        <dbReference type="ARBA" id="ARBA00022519"/>
    </source>
</evidence>
<dbReference type="PANTHER" id="PTHR24220:SF659">
    <property type="entry name" value="TRANSPORTER, PUTATIVE-RELATED"/>
    <property type="match status" value="1"/>
</dbReference>
<dbReference type="PROSITE" id="PS50893">
    <property type="entry name" value="ABC_TRANSPORTER_2"/>
    <property type="match status" value="1"/>
</dbReference>
<dbReference type="CDD" id="cd03255">
    <property type="entry name" value="ABC_MJ0796_LolCDE_FtsE"/>
    <property type="match status" value="1"/>
</dbReference>
<dbReference type="InterPro" id="IPR017871">
    <property type="entry name" value="ABC_transporter-like_CS"/>
</dbReference>
<dbReference type="GO" id="GO:0016887">
    <property type="term" value="F:ATP hydrolysis activity"/>
    <property type="evidence" value="ECO:0007669"/>
    <property type="project" value="InterPro"/>
</dbReference>
<evidence type="ECO:0000313" key="11">
    <source>
        <dbReference type="Proteomes" id="UP000192911"/>
    </source>
</evidence>
<sequence>MQKQADPIIEVRSLSKRVKDATGELTILDGIEFDVMPGTSVAIVGASGSGKSTLLGLLAGLDNPSAGSVRLFGRELAALSEDERARLRNGAVGFVFQSFQLMPHLTALENVRLPLELQGGVSSREATQRARALLEQVGLGERVGHYPKLLSGGEQQRVALARAFVTHPAILFADEPTGSLDAATGHAVIDLMFSMNAAHGATLVLVTHDIELARRCSRIVTLDAGRIAAH</sequence>
<keyword evidence="2" id="KW-1003">Cell membrane</keyword>
<dbReference type="Proteomes" id="UP000192911">
    <property type="component" value="Unassembled WGS sequence"/>
</dbReference>
<keyword evidence="4" id="KW-0547">Nucleotide-binding</keyword>
<dbReference type="EMBL" id="FXAH01000021">
    <property type="protein sequence ID" value="SMF79652.1"/>
    <property type="molecule type" value="Genomic_DNA"/>
</dbReference>
<dbReference type="InterPro" id="IPR017911">
    <property type="entry name" value="MacB-like_ATP-bd"/>
</dbReference>
<feature type="domain" description="ABC transporter" evidence="9">
    <location>
        <begin position="9"/>
        <end position="230"/>
    </location>
</feature>
<keyword evidence="6" id="KW-1133">Transmembrane helix</keyword>
<dbReference type="InterPro" id="IPR003439">
    <property type="entry name" value="ABC_transporter-like_ATP-bd"/>
</dbReference>
<dbReference type="Gene3D" id="3.40.50.300">
    <property type="entry name" value="P-loop containing nucleotide triphosphate hydrolases"/>
    <property type="match status" value="1"/>
</dbReference>
<dbReference type="InterPro" id="IPR015854">
    <property type="entry name" value="ABC_transpr_LolD-like"/>
</dbReference>
<evidence type="ECO:0000313" key="10">
    <source>
        <dbReference type="EMBL" id="SMF79652.1"/>
    </source>
</evidence>
<dbReference type="GO" id="GO:0098796">
    <property type="term" value="C:membrane protein complex"/>
    <property type="evidence" value="ECO:0007669"/>
    <property type="project" value="UniProtKB-ARBA"/>
</dbReference>
<evidence type="ECO:0000256" key="7">
    <source>
        <dbReference type="ARBA" id="ARBA00023251"/>
    </source>
</evidence>
<evidence type="ECO:0000256" key="5">
    <source>
        <dbReference type="ARBA" id="ARBA00022840"/>
    </source>
</evidence>
<keyword evidence="11" id="KW-1185">Reference proteome</keyword>
<dbReference type="GO" id="GO:0022857">
    <property type="term" value="F:transmembrane transporter activity"/>
    <property type="evidence" value="ECO:0007669"/>
    <property type="project" value="UniProtKB-ARBA"/>
</dbReference>
<evidence type="ECO:0000256" key="6">
    <source>
        <dbReference type="ARBA" id="ARBA00022989"/>
    </source>
</evidence>
<dbReference type="OrthoDB" id="4814201at2"/>
<dbReference type="SUPFAM" id="SSF52540">
    <property type="entry name" value="P-loop containing nucleoside triphosphate hydrolases"/>
    <property type="match status" value="1"/>
</dbReference>
<dbReference type="GeneID" id="95548255"/>
<dbReference type="RefSeq" id="WP_085230490.1">
    <property type="nucleotide sequence ID" value="NZ_BSQD01000019.1"/>
</dbReference>
<dbReference type="FunFam" id="3.40.50.300:FF:000032">
    <property type="entry name" value="Export ABC transporter ATP-binding protein"/>
    <property type="match status" value="1"/>
</dbReference>
<keyword evidence="7" id="KW-0046">Antibiotic resistance</keyword>
<name>A0A1X7H4J1_TRICW</name>
<evidence type="ECO:0000259" key="9">
    <source>
        <dbReference type="PROSITE" id="PS50893"/>
    </source>
</evidence>
<dbReference type="InterPro" id="IPR003593">
    <property type="entry name" value="AAA+_ATPase"/>
</dbReference>
<protein>
    <submittedName>
        <fullName evidence="10">Putative ABC transport system ATP-binding protein</fullName>
    </submittedName>
</protein>
<keyword evidence="5 10" id="KW-0067">ATP-binding</keyword>
<dbReference type="GO" id="GO:0046677">
    <property type="term" value="P:response to antibiotic"/>
    <property type="evidence" value="ECO:0007669"/>
    <property type="project" value="UniProtKB-KW"/>
</dbReference>
<dbReference type="STRING" id="28094.SAMN06295900_12165"/>
<dbReference type="GO" id="GO:0005524">
    <property type="term" value="F:ATP binding"/>
    <property type="evidence" value="ECO:0007669"/>
    <property type="project" value="UniProtKB-KW"/>
</dbReference>
<accession>A0A1X7H4J1</accession>
<dbReference type="AlphaFoldDB" id="A0A1X7H4J1"/>
<dbReference type="SMART" id="SM00382">
    <property type="entry name" value="AAA"/>
    <property type="match status" value="1"/>
</dbReference>
<keyword evidence="1" id="KW-0813">Transport</keyword>
<dbReference type="PROSITE" id="PS00211">
    <property type="entry name" value="ABC_TRANSPORTER_1"/>
    <property type="match status" value="1"/>
</dbReference>
<keyword evidence="6" id="KW-0812">Transmembrane</keyword>
<gene>
    <name evidence="10" type="ORF">SAMN06295900_12165</name>
</gene>
<comment type="similarity">
    <text evidence="8">Belongs to the ABC transporter superfamily. Macrolide exporter (TC 3.A.1.122) family.</text>
</comment>
<evidence type="ECO:0000256" key="8">
    <source>
        <dbReference type="ARBA" id="ARBA00038388"/>
    </source>
</evidence>
<keyword evidence="6" id="KW-0472">Membrane</keyword>
<evidence type="ECO:0000256" key="4">
    <source>
        <dbReference type="ARBA" id="ARBA00022741"/>
    </source>
</evidence>
<proteinExistence type="inferred from homology"/>
<dbReference type="InterPro" id="IPR027417">
    <property type="entry name" value="P-loop_NTPase"/>
</dbReference>
<dbReference type="Pfam" id="PF00005">
    <property type="entry name" value="ABC_tran"/>
    <property type="match status" value="1"/>
</dbReference>